<accession>A0ABR8HK90</accession>
<organism evidence="1 2">
    <name type="scientific">Nostoc punctiforme FACHB-252</name>
    <dbReference type="NCBI Taxonomy" id="1357509"/>
    <lineage>
        <taxon>Bacteria</taxon>
        <taxon>Bacillati</taxon>
        <taxon>Cyanobacteriota</taxon>
        <taxon>Cyanophyceae</taxon>
        <taxon>Nostocales</taxon>
        <taxon>Nostocaceae</taxon>
        <taxon>Nostoc</taxon>
    </lineage>
</organism>
<dbReference type="EMBL" id="JACJTC010000045">
    <property type="protein sequence ID" value="MBD2616275.1"/>
    <property type="molecule type" value="Genomic_DNA"/>
</dbReference>
<sequence length="65" mass="7417">MKQTTLDALLRVYVKLEEIIRELYNLADDAVDRGDYDDASLLQARANILYEQMENIDVIISELGG</sequence>
<name>A0ABR8HK90_NOSPU</name>
<protein>
    <submittedName>
        <fullName evidence="1">Uncharacterized protein</fullName>
    </submittedName>
</protein>
<comment type="caution">
    <text evidence="1">The sequence shown here is derived from an EMBL/GenBank/DDBJ whole genome shotgun (WGS) entry which is preliminary data.</text>
</comment>
<reference evidence="1 2" key="1">
    <citation type="journal article" date="2020" name="ISME J.">
        <title>Comparative genomics reveals insights into cyanobacterial evolution and habitat adaptation.</title>
        <authorList>
            <person name="Chen M.Y."/>
            <person name="Teng W.K."/>
            <person name="Zhao L."/>
            <person name="Hu C.X."/>
            <person name="Zhou Y.K."/>
            <person name="Han B.P."/>
            <person name="Song L.R."/>
            <person name="Shu W.S."/>
        </authorList>
    </citation>
    <scope>NUCLEOTIDE SEQUENCE [LARGE SCALE GENOMIC DNA]</scope>
    <source>
        <strain evidence="1 2">FACHB-252</strain>
    </source>
</reference>
<gene>
    <name evidence="1" type="ORF">H6G94_34410</name>
</gene>
<dbReference type="Proteomes" id="UP000606396">
    <property type="component" value="Unassembled WGS sequence"/>
</dbReference>
<keyword evidence="2" id="KW-1185">Reference proteome</keyword>
<evidence type="ECO:0000313" key="2">
    <source>
        <dbReference type="Proteomes" id="UP000606396"/>
    </source>
</evidence>
<evidence type="ECO:0000313" key="1">
    <source>
        <dbReference type="EMBL" id="MBD2616275.1"/>
    </source>
</evidence>
<dbReference type="RefSeq" id="WP_190952727.1">
    <property type="nucleotide sequence ID" value="NZ_JACJTC010000045.1"/>
</dbReference>
<proteinExistence type="predicted"/>